<dbReference type="EMBL" id="BJLF01000029">
    <property type="protein sequence ID" value="GEA52886.1"/>
    <property type="molecule type" value="Genomic_DNA"/>
</dbReference>
<evidence type="ECO:0000256" key="1">
    <source>
        <dbReference type="ARBA" id="ARBA00004141"/>
    </source>
</evidence>
<dbReference type="NCBIfam" id="TIGR00797">
    <property type="entry name" value="matE"/>
    <property type="match status" value="1"/>
</dbReference>
<feature type="transmembrane region" description="Helical" evidence="6">
    <location>
        <begin position="167"/>
        <end position="190"/>
    </location>
</feature>
<keyword evidence="3 6" id="KW-0812">Transmembrane</keyword>
<feature type="transmembrane region" description="Helical" evidence="6">
    <location>
        <begin position="324"/>
        <end position="353"/>
    </location>
</feature>
<protein>
    <submittedName>
        <fullName evidence="7">MATE family efflux transporter</fullName>
    </submittedName>
</protein>
<keyword evidence="8" id="KW-1185">Reference proteome</keyword>
<reference evidence="7 8" key="1">
    <citation type="submission" date="2019-06" db="EMBL/GenBank/DDBJ databases">
        <title>Whole genome shotgun sequence of Vibrio inusitatus NBRC 102082.</title>
        <authorList>
            <person name="Hosoyama A."/>
            <person name="Uohara A."/>
            <person name="Ohji S."/>
            <person name="Ichikawa N."/>
        </authorList>
    </citation>
    <scope>NUCLEOTIDE SEQUENCE [LARGE SCALE GENOMIC DNA]</scope>
    <source>
        <strain evidence="7 8">NBRC 102082</strain>
    </source>
</reference>
<dbReference type="RefSeq" id="WP_141347283.1">
    <property type="nucleotide sequence ID" value="NZ_BJLF01000029.1"/>
</dbReference>
<evidence type="ECO:0000256" key="6">
    <source>
        <dbReference type="SAM" id="Phobius"/>
    </source>
</evidence>
<sequence>MQNPVIRSLMDLSLHKRILALAIPMVLSNITVPLLGLVDAAVVGHLDHSWYLGGVALGSTMISMVFWLFGFLRMSTTGLSAQAKGAQDPRKLALVLLQGIFMALAFALIFLVLHRGIINLALGFSDASAQVQFYANEYFTIRAWSAPAAMVNFVLLGWLLGNQNARAPMWMVIITNATNIVLDVLFVVVLDYGVAGAASASVIADYTGAAVGIYFCHKIWGSAVSLSSKQILSLGIDKLFTGLSRFVRLNRDIFLRSLCLQAVLAFMTFQGANFGDDIVAANAVLMSLVLMVSYAMDGFAYAIEAMVGKAIGAKSKNELSLSILGTFFWGLIICSGFALLFGAGGNIIVSLISDIDSVRATAREYLPWLAIMPIVSMWCYLFDGIFIGATRGKEMRNSMFVAALVFFALYFGFAYLENHSLWIAMLGFMAMRGATLAWVFARLWKKGQFLETAHA</sequence>
<feature type="transmembrane region" description="Helical" evidence="6">
    <location>
        <begin position="141"/>
        <end position="160"/>
    </location>
</feature>
<feature type="transmembrane region" description="Helical" evidence="6">
    <location>
        <begin position="422"/>
        <end position="441"/>
    </location>
</feature>
<dbReference type="GO" id="GO:0005886">
    <property type="term" value="C:plasma membrane"/>
    <property type="evidence" value="ECO:0007669"/>
    <property type="project" value="TreeGrafter"/>
</dbReference>
<dbReference type="OrthoDB" id="9789527at2"/>
<comment type="subcellular location">
    <subcellularLocation>
        <location evidence="1">Membrane</location>
        <topology evidence="1">Multi-pass membrane protein</topology>
    </subcellularLocation>
</comment>
<comment type="similarity">
    <text evidence="2">Belongs to the multi antimicrobial extrusion (MATE) (TC 2.A.66.1) family.</text>
</comment>
<feature type="transmembrane region" description="Helical" evidence="6">
    <location>
        <begin position="50"/>
        <end position="72"/>
    </location>
</feature>
<feature type="transmembrane region" description="Helical" evidence="6">
    <location>
        <begin position="365"/>
        <end position="387"/>
    </location>
</feature>
<evidence type="ECO:0000313" key="8">
    <source>
        <dbReference type="Proteomes" id="UP000318717"/>
    </source>
</evidence>
<feature type="transmembrane region" description="Helical" evidence="6">
    <location>
        <begin position="399"/>
        <end position="416"/>
    </location>
</feature>
<dbReference type="InterPro" id="IPR044644">
    <property type="entry name" value="DinF-like"/>
</dbReference>
<dbReference type="InterPro" id="IPR002528">
    <property type="entry name" value="MATE_fam"/>
</dbReference>
<dbReference type="Proteomes" id="UP000318717">
    <property type="component" value="Unassembled WGS sequence"/>
</dbReference>
<dbReference type="CDD" id="cd13136">
    <property type="entry name" value="MATE_DinF_like"/>
    <property type="match status" value="1"/>
</dbReference>
<feature type="transmembrane region" description="Helical" evidence="6">
    <location>
        <begin position="253"/>
        <end position="272"/>
    </location>
</feature>
<dbReference type="Pfam" id="PF01554">
    <property type="entry name" value="MatE"/>
    <property type="match status" value="2"/>
</dbReference>
<dbReference type="PANTHER" id="PTHR42893:SF46">
    <property type="entry name" value="PROTEIN DETOXIFICATION 44, CHLOROPLASTIC"/>
    <property type="match status" value="1"/>
</dbReference>
<dbReference type="PANTHER" id="PTHR42893">
    <property type="entry name" value="PROTEIN DETOXIFICATION 44, CHLOROPLASTIC-RELATED"/>
    <property type="match status" value="1"/>
</dbReference>
<keyword evidence="4 6" id="KW-1133">Transmembrane helix</keyword>
<evidence type="ECO:0000313" key="7">
    <source>
        <dbReference type="EMBL" id="GEA52886.1"/>
    </source>
</evidence>
<feature type="transmembrane region" description="Helical" evidence="6">
    <location>
        <begin position="18"/>
        <end position="38"/>
    </location>
</feature>
<comment type="caution">
    <text evidence="7">The sequence shown here is derived from an EMBL/GenBank/DDBJ whole genome shotgun (WGS) entry which is preliminary data.</text>
</comment>
<feature type="transmembrane region" description="Helical" evidence="6">
    <location>
        <begin position="196"/>
        <end position="216"/>
    </location>
</feature>
<name>A0A4Y3I0D8_9VIBR</name>
<keyword evidence="5 6" id="KW-0472">Membrane</keyword>
<evidence type="ECO:0000256" key="2">
    <source>
        <dbReference type="ARBA" id="ARBA00010199"/>
    </source>
</evidence>
<evidence type="ECO:0000256" key="5">
    <source>
        <dbReference type="ARBA" id="ARBA00023136"/>
    </source>
</evidence>
<gene>
    <name evidence="7" type="ORF">VIN01S_36900</name>
</gene>
<evidence type="ECO:0000256" key="4">
    <source>
        <dbReference type="ARBA" id="ARBA00022989"/>
    </source>
</evidence>
<feature type="transmembrane region" description="Helical" evidence="6">
    <location>
        <begin position="92"/>
        <end position="113"/>
    </location>
</feature>
<dbReference type="AlphaFoldDB" id="A0A4Y3I0D8"/>
<proteinExistence type="inferred from homology"/>
<dbReference type="GO" id="GO:0042910">
    <property type="term" value="F:xenobiotic transmembrane transporter activity"/>
    <property type="evidence" value="ECO:0007669"/>
    <property type="project" value="InterPro"/>
</dbReference>
<dbReference type="NCBIfam" id="NF007690">
    <property type="entry name" value="PRK10367.1"/>
    <property type="match status" value="1"/>
</dbReference>
<feature type="transmembrane region" description="Helical" evidence="6">
    <location>
        <begin position="278"/>
        <end position="303"/>
    </location>
</feature>
<evidence type="ECO:0000256" key="3">
    <source>
        <dbReference type="ARBA" id="ARBA00022692"/>
    </source>
</evidence>
<dbReference type="GO" id="GO:0015297">
    <property type="term" value="F:antiporter activity"/>
    <property type="evidence" value="ECO:0007669"/>
    <property type="project" value="InterPro"/>
</dbReference>
<organism evidence="7 8">
    <name type="scientific">Vibrio inusitatus NBRC 102082</name>
    <dbReference type="NCBI Taxonomy" id="1219070"/>
    <lineage>
        <taxon>Bacteria</taxon>
        <taxon>Pseudomonadati</taxon>
        <taxon>Pseudomonadota</taxon>
        <taxon>Gammaproteobacteria</taxon>
        <taxon>Vibrionales</taxon>
        <taxon>Vibrionaceae</taxon>
        <taxon>Vibrio</taxon>
    </lineage>
</organism>
<accession>A0A4Y3I0D8</accession>